<dbReference type="Proteomes" id="UP000315303">
    <property type="component" value="Unassembled WGS sequence"/>
</dbReference>
<gene>
    <name evidence="1" type="ORF">EPA86_05535</name>
</gene>
<dbReference type="EMBL" id="SAWY01000009">
    <property type="protein sequence ID" value="TPH17142.1"/>
    <property type="molecule type" value="Genomic_DNA"/>
</dbReference>
<evidence type="ECO:0000313" key="1">
    <source>
        <dbReference type="EMBL" id="TPH17142.1"/>
    </source>
</evidence>
<proteinExistence type="predicted"/>
<evidence type="ECO:0000313" key="2">
    <source>
        <dbReference type="Proteomes" id="UP000315303"/>
    </source>
</evidence>
<sequence length="106" mass="12009">MLANQPQLSQTLEQAKKLIAEQEFEQASEQVTLLHQLMTALITSADFDREIFLHPDEDNLALRELLIDIDSFLQHEVKNLTLASQNIVKELSSLKTANKMKKAYGA</sequence>
<accession>A0A502KZU1</accession>
<organism evidence="1 2">
    <name type="scientific">Litorilituus lipolyticus</name>
    <dbReference type="NCBI Taxonomy" id="2491017"/>
    <lineage>
        <taxon>Bacteria</taxon>
        <taxon>Pseudomonadati</taxon>
        <taxon>Pseudomonadota</taxon>
        <taxon>Gammaproteobacteria</taxon>
        <taxon>Alteromonadales</taxon>
        <taxon>Colwelliaceae</taxon>
        <taxon>Litorilituus</taxon>
    </lineage>
</organism>
<dbReference type="AlphaFoldDB" id="A0A502KZU1"/>
<reference evidence="1 2" key="1">
    <citation type="submission" date="2019-01" db="EMBL/GenBank/DDBJ databases">
        <title>Litorilituus lipolytica sp. nov., isolated from intertidal sand of the Yellow Sea in China.</title>
        <authorList>
            <person name="Liu A."/>
        </authorList>
    </citation>
    <scope>NUCLEOTIDE SEQUENCE [LARGE SCALE GENOMIC DNA]</scope>
    <source>
        <strain evidence="1 2">RZ04</strain>
    </source>
</reference>
<dbReference type="OrthoDB" id="9842956at2"/>
<evidence type="ECO:0008006" key="3">
    <source>
        <dbReference type="Google" id="ProtNLM"/>
    </source>
</evidence>
<protein>
    <recommendedName>
        <fullName evidence="3">Flagellar protein FliT</fullName>
    </recommendedName>
</protein>
<comment type="caution">
    <text evidence="1">The sequence shown here is derived from an EMBL/GenBank/DDBJ whole genome shotgun (WGS) entry which is preliminary data.</text>
</comment>
<name>A0A502KZU1_9GAMM</name>
<keyword evidence="2" id="KW-1185">Reference proteome</keyword>
<dbReference type="RefSeq" id="WP_140602423.1">
    <property type="nucleotide sequence ID" value="NZ_SAWY01000009.1"/>
</dbReference>